<evidence type="ECO:0000256" key="12">
    <source>
        <dbReference type="ARBA" id="ARBA00023268"/>
    </source>
</evidence>
<evidence type="ECO:0000256" key="11">
    <source>
        <dbReference type="ARBA" id="ARBA00022840"/>
    </source>
</evidence>
<dbReference type="GO" id="GO:0006747">
    <property type="term" value="P:FAD biosynthetic process"/>
    <property type="evidence" value="ECO:0007669"/>
    <property type="project" value="UniProtKB-UniRule"/>
</dbReference>
<keyword evidence="11 15" id="KW-0067">ATP-binding</keyword>
<dbReference type="PIRSF" id="PIRSF004491">
    <property type="entry name" value="FAD_Synth"/>
    <property type="match status" value="1"/>
</dbReference>
<dbReference type="SUPFAM" id="SSF52374">
    <property type="entry name" value="Nucleotidylyl transferase"/>
    <property type="match status" value="1"/>
</dbReference>
<dbReference type="GO" id="GO:0009398">
    <property type="term" value="P:FMN biosynthetic process"/>
    <property type="evidence" value="ECO:0007669"/>
    <property type="project" value="UniProtKB-UniRule"/>
</dbReference>
<dbReference type="PANTHER" id="PTHR22749:SF6">
    <property type="entry name" value="RIBOFLAVIN KINASE"/>
    <property type="match status" value="1"/>
</dbReference>
<keyword evidence="9 15" id="KW-0418">Kinase</keyword>
<feature type="domain" description="Riboflavin kinase" evidence="16">
    <location>
        <begin position="182"/>
        <end position="306"/>
    </location>
</feature>
<evidence type="ECO:0000256" key="3">
    <source>
        <dbReference type="ARBA" id="ARBA00005201"/>
    </source>
</evidence>
<evidence type="ECO:0000256" key="8">
    <source>
        <dbReference type="ARBA" id="ARBA00022741"/>
    </source>
</evidence>
<comment type="similarity">
    <text evidence="15">Belongs to the ribF family.</text>
</comment>
<keyword evidence="8 15" id="KW-0547">Nucleotide-binding</keyword>
<name>A0A1T3MC55_9FLAO</name>
<dbReference type="Proteomes" id="UP000190813">
    <property type="component" value="Unassembled WGS sequence"/>
</dbReference>
<keyword evidence="10 15" id="KW-0274">FAD</keyword>
<dbReference type="InterPro" id="IPR002606">
    <property type="entry name" value="Riboflavin_kinase_bac"/>
</dbReference>
<dbReference type="FunFam" id="3.40.50.620:FF:000021">
    <property type="entry name" value="Riboflavin biosynthesis protein"/>
    <property type="match status" value="1"/>
</dbReference>
<keyword evidence="5 15" id="KW-0288">FMN</keyword>
<dbReference type="NCBIfam" id="NF004162">
    <property type="entry name" value="PRK05627.1-5"/>
    <property type="match status" value="1"/>
</dbReference>
<dbReference type="GO" id="GO:0008531">
    <property type="term" value="F:riboflavin kinase activity"/>
    <property type="evidence" value="ECO:0007669"/>
    <property type="project" value="UniProtKB-UniRule"/>
</dbReference>
<proteinExistence type="inferred from homology"/>
<dbReference type="CDD" id="cd02064">
    <property type="entry name" value="FAD_synthetase_N"/>
    <property type="match status" value="1"/>
</dbReference>
<dbReference type="InterPro" id="IPR014729">
    <property type="entry name" value="Rossmann-like_a/b/a_fold"/>
</dbReference>
<evidence type="ECO:0000256" key="15">
    <source>
        <dbReference type="PIRNR" id="PIRNR004491"/>
    </source>
</evidence>
<dbReference type="SUPFAM" id="SSF82114">
    <property type="entry name" value="Riboflavin kinase-like"/>
    <property type="match status" value="1"/>
</dbReference>
<dbReference type="PANTHER" id="PTHR22749">
    <property type="entry name" value="RIBOFLAVIN KINASE/FMN ADENYLYLTRANSFERASE"/>
    <property type="match status" value="1"/>
</dbReference>
<dbReference type="EMBL" id="MAHX01000018">
    <property type="protein sequence ID" value="OPC61880.1"/>
    <property type="molecule type" value="Genomic_DNA"/>
</dbReference>
<comment type="caution">
    <text evidence="17">The sequence shown here is derived from an EMBL/GenBank/DDBJ whole genome shotgun (WGS) entry which is preliminary data.</text>
</comment>
<comment type="function">
    <text evidence="1">Catalyzes the phosphorylation of riboflavin to FMN followed by the adenylation of FMN to FAD.</text>
</comment>
<dbReference type="FunFam" id="2.40.30.30:FF:000003">
    <property type="entry name" value="Riboflavin biosynthesis protein"/>
    <property type="match status" value="1"/>
</dbReference>
<dbReference type="UniPathway" id="UPA00277">
    <property type="reaction ID" value="UER00407"/>
</dbReference>
<keyword evidence="6 15" id="KW-0808">Transferase</keyword>
<evidence type="ECO:0000313" key="17">
    <source>
        <dbReference type="EMBL" id="OPC61880.1"/>
    </source>
</evidence>
<dbReference type="InterPro" id="IPR023465">
    <property type="entry name" value="Riboflavin_kinase_dom_sf"/>
</dbReference>
<dbReference type="SMART" id="SM00904">
    <property type="entry name" value="Flavokinase"/>
    <property type="match status" value="1"/>
</dbReference>
<accession>A0A1T3MC55</accession>
<dbReference type="RefSeq" id="WP_078772627.1">
    <property type="nucleotide sequence ID" value="NZ_CBCSBR010000010.1"/>
</dbReference>
<gene>
    <name evidence="17" type="ORF">BAZ10_08365</name>
</gene>
<dbReference type="Pfam" id="PF01687">
    <property type="entry name" value="Flavokinase"/>
    <property type="match status" value="1"/>
</dbReference>
<keyword evidence="4 15" id="KW-0285">Flavoprotein</keyword>
<comment type="catalytic activity">
    <reaction evidence="13 15">
        <text>riboflavin + ATP = FMN + ADP + H(+)</text>
        <dbReference type="Rhea" id="RHEA:14357"/>
        <dbReference type="ChEBI" id="CHEBI:15378"/>
        <dbReference type="ChEBI" id="CHEBI:30616"/>
        <dbReference type="ChEBI" id="CHEBI:57986"/>
        <dbReference type="ChEBI" id="CHEBI:58210"/>
        <dbReference type="ChEBI" id="CHEBI:456216"/>
        <dbReference type="EC" id="2.7.1.26"/>
    </reaction>
</comment>
<evidence type="ECO:0000256" key="9">
    <source>
        <dbReference type="ARBA" id="ARBA00022777"/>
    </source>
</evidence>
<keyword evidence="12" id="KW-0511">Multifunctional enzyme</keyword>
<dbReference type="GO" id="GO:0009231">
    <property type="term" value="P:riboflavin biosynthetic process"/>
    <property type="evidence" value="ECO:0007669"/>
    <property type="project" value="InterPro"/>
</dbReference>
<dbReference type="GO" id="GO:0005524">
    <property type="term" value="F:ATP binding"/>
    <property type="evidence" value="ECO:0007669"/>
    <property type="project" value="UniProtKB-UniRule"/>
</dbReference>
<keyword evidence="18" id="KW-1185">Reference proteome</keyword>
<protein>
    <recommendedName>
        <fullName evidence="15">Riboflavin biosynthesis protein</fullName>
    </recommendedName>
    <domain>
        <recommendedName>
            <fullName evidence="15">Riboflavin kinase</fullName>
            <ecNumber evidence="15">2.7.1.26</ecNumber>
        </recommendedName>
        <alternativeName>
            <fullName evidence="15">Flavokinase</fullName>
        </alternativeName>
    </domain>
    <domain>
        <recommendedName>
            <fullName evidence="15">FMN adenylyltransferase</fullName>
            <ecNumber evidence="15">2.7.7.2</ecNumber>
        </recommendedName>
        <alternativeName>
            <fullName evidence="15">FAD pyrophosphorylase</fullName>
        </alternativeName>
        <alternativeName>
            <fullName evidence="15">FAD synthase</fullName>
        </alternativeName>
    </domain>
</protein>
<dbReference type="GO" id="GO:0003919">
    <property type="term" value="F:FMN adenylyltransferase activity"/>
    <property type="evidence" value="ECO:0007669"/>
    <property type="project" value="UniProtKB-UniRule"/>
</dbReference>
<evidence type="ECO:0000313" key="18">
    <source>
        <dbReference type="Proteomes" id="UP000190813"/>
    </source>
</evidence>
<dbReference type="InterPro" id="IPR015864">
    <property type="entry name" value="FAD_synthase"/>
</dbReference>
<dbReference type="Pfam" id="PF06574">
    <property type="entry name" value="FAD_syn"/>
    <property type="match status" value="1"/>
</dbReference>
<evidence type="ECO:0000256" key="7">
    <source>
        <dbReference type="ARBA" id="ARBA00022695"/>
    </source>
</evidence>
<reference evidence="17 18" key="1">
    <citation type="submission" date="2016-06" db="EMBL/GenBank/DDBJ databases">
        <title>Revisiting the taxonomy of the Elizabethkingia Genus based on Whole-Genome Sequencing, Optical Mapping, and MALDI-TOF.</title>
        <authorList>
            <person name="Nicholson A.C."/>
        </authorList>
    </citation>
    <scope>NUCLEOTIDE SEQUENCE [LARGE SCALE GENOMIC DNA]</scope>
    <source>
        <strain evidence="17 18">G4070</strain>
    </source>
</reference>
<comment type="pathway">
    <text evidence="2 15">Cofactor biosynthesis; FAD biosynthesis; FAD from FMN: step 1/1.</text>
</comment>
<dbReference type="InterPro" id="IPR015865">
    <property type="entry name" value="Riboflavin_kinase_bac/euk"/>
</dbReference>
<dbReference type="EC" id="2.7.7.2" evidence="15"/>
<evidence type="ECO:0000256" key="1">
    <source>
        <dbReference type="ARBA" id="ARBA00002121"/>
    </source>
</evidence>
<dbReference type="Gene3D" id="3.40.50.620">
    <property type="entry name" value="HUPs"/>
    <property type="match status" value="1"/>
</dbReference>
<dbReference type="NCBIfam" id="TIGR00083">
    <property type="entry name" value="ribF"/>
    <property type="match status" value="1"/>
</dbReference>
<evidence type="ECO:0000256" key="4">
    <source>
        <dbReference type="ARBA" id="ARBA00022630"/>
    </source>
</evidence>
<dbReference type="EC" id="2.7.1.26" evidence="15"/>
<evidence type="ECO:0000256" key="6">
    <source>
        <dbReference type="ARBA" id="ARBA00022679"/>
    </source>
</evidence>
<dbReference type="Gene3D" id="2.40.30.30">
    <property type="entry name" value="Riboflavin kinase-like"/>
    <property type="match status" value="1"/>
</dbReference>
<comment type="catalytic activity">
    <reaction evidence="14 15">
        <text>FMN + ATP + H(+) = FAD + diphosphate</text>
        <dbReference type="Rhea" id="RHEA:17237"/>
        <dbReference type="ChEBI" id="CHEBI:15378"/>
        <dbReference type="ChEBI" id="CHEBI:30616"/>
        <dbReference type="ChEBI" id="CHEBI:33019"/>
        <dbReference type="ChEBI" id="CHEBI:57692"/>
        <dbReference type="ChEBI" id="CHEBI:58210"/>
        <dbReference type="EC" id="2.7.7.2"/>
    </reaction>
</comment>
<dbReference type="AlphaFoldDB" id="A0A1T3MC55"/>
<evidence type="ECO:0000256" key="14">
    <source>
        <dbReference type="ARBA" id="ARBA00049494"/>
    </source>
</evidence>
<dbReference type="NCBIfam" id="NF004160">
    <property type="entry name" value="PRK05627.1-3"/>
    <property type="match status" value="1"/>
</dbReference>
<dbReference type="InterPro" id="IPR023468">
    <property type="entry name" value="Riboflavin_kinase"/>
</dbReference>
<evidence type="ECO:0000259" key="16">
    <source>
        <dbReference type="SMART" id="SM00904"/>
    </source>
</evidence>
<evidence type="ECO:0000256" key="2">
    <source>
        <dbReference type="ARBA" id="ARBA00004726"/>
    </source>
</evidence>
<dbReference type="UniPathway" id="UPA00276">
    <property type="reaction ID" value="UER00406"/>
</dbReference>
<comment type="pathway">
    <text evidence="3 15">Cofactor biosynthesis; FMN biosynthesis; FMN from riboflavin (ATP route): step 1/1.</text>
</comment>
<evidence type="ECO:0000256" key="10">
    <source>
        <dbReference type="ARBA" id="ARBA00022827"/>
    </source>
</evidence>
<evidence type="ECO:0000256" key="13">
    <source>
        <dbReference type="ARBA" id="ARBA00047880"/>
    </source>
</evidence>
<sequence length="306" mass="34983">MKIVKNIAEYSDAMGLTMSLGMFDGVHKGHQEIIKKLEKHSETHQLESALLTFWPHPRKVLQPEVEIKLLNTLEEKLQLLERFGIQKTFLQEFNDDFRNLSGEDFVKQILLDKLHMKHIVIGYDHHFGKNKSGNFELLEKMASENNFVVEETKAVLVNELAVSSTKIRNALSEGDIITANEFLGYHYPVSGTVVGGKKIGRTIGYPTANIDVDPIKLLPKNGAYIVDVELNGQMHKGMLSIGTNPTVNGTKKTTEVYILDFDQDIYGEHITVYFRDYLHDEIKFESLEKLIERLDEDKQLTIDFFK</sequence>
<organism evidence="17 18">
    <name type="scientific">Elizabethkingia occulta</name>
    <dbReference type="NCBI Taxonomy" id="1867263"/>
    <lineage>
        <taxon>Bacteria</taxon>
        <taxon>Pseudomonadati</taxon>
        <taxon>Bacteroidota</taxon>
        <taxon>Flavobacteriia</taxon>
        <taxon>Flavobacteriales</taxon>
        <taxon>Weeksellaceae</taxon>
        <taxon>Elizabethkingia</taxon>
    </lineage>
</organism>
<evidence type="ECO:0000256" key="5">
    <source>
        <dbReference type="ARBA" id="ARBA00022643"/>
    </source>
</evidence>
<keyword evidence="7 15" id="KW-0548">Nucleotidyltransferase</keyword>